<evidence type="ECO:0000259" key="3">
    <source>
        <dbReference type="PROSITE" id="PS50405"/>
    </source>
</evidence>
<dbReference type="PROSITE" id="PS50405">
    <property type="entry name" value="GST_CTER"/>
    <property type="match status" value="1"/>
</dbReference>
<dbReference type="InterPro" id="IPR004045">
    <property type="entry name" value="Glutathione_S-Trfase_N"/>
</dbReference>
<evidence type="ECO:0000256" key="1">
    <source>
        <dbReference type="RuleBase" id="RU003494"/>
    </source>
</evidence>
<dbReference type="InterPro" id="IPR036282">
    <property type="entry name" value="Glutathione-S-Trfase_C_sf"/>
</dbReference>
<dbReference type="InterPro" id="IPR040079">
    <property type="entry name" value="Glutathione_S-Trfase"/>
</dbReference>
<evidence type="ECO:0000313" key="4">
    <source>
        <dbReference type="EMBL" id="USQ95441.1"/>
    </source>
</evidence>
<dbReference type="InterPro" id="IPR036249">
    <property type="entry name" value="Thioredoxin-like_sf"/>
</dbReference>
<dbReference type="SFLD" id="SFLDS00019">
    <property type="entry name" value="Glutathione_Transferase_(cytos"/>
    <property type="match status" value="1"/>
</dbReference>
<feature type="domain" description="GST C-terminal" evidence="3">
    <location>
        <begin position="84"/>
        <end position="214"/>
    </location>
</feature>
<proteinExistence type="inferred from homology"/>
<organism evidence="4 5">
    <name type="scientific">Caulobacter segnis</name>
    <dbReference type="NCBI Taxonomy" id="88688"/>
    <lineage>
        <taxon>Bacteria</taxon>
        <taxon>Pseudomonadati</taxon>
        <taxon>Pseudomonadota</taxon>
        <taxon>Alphaproteobacteria</taxon>
        <taxon>Caulobacterales</taxon>
        <taxon>Caulobacteraceae</taxon>
        <taxon>Caulobacter</taxon>
    </lineage>
</organism>
<dbReference type="Pfam" id="PF00043">
    <property type="entry name" value="GST_C"/>
    <property type="match status" value="1"/>
</dbReference>
<dbReference type="InterPro" id="IPR004046">
    <property type="entry name" value="GST_C"/>
</dbReference>
<dbReference type="SUPFAM" id="SSF47616">
    <property type="entry name" value="GST C-terminal domain-like"/>
    <property type="match status" value="1"/>
</dbReference>
<accession>A0ABY4ZS70</accession>
<dbReference type="SFLD" id="SFLDG00358">
    <property type="entry name" value="Main_(cytGST)"/>
    <property type="match status" value="1"/>
</dbReference>
<dbReference type="Pfam" id="PF02798">
    <property type="entry name" value="GST_N"/>
    <property type="match status" value="1"/>
</dbReference>
<sequence length="214" mass="23499">MSGLTLYHHKGACSLAPLIALEESGLDYSVEIINLATDRPGYLKVNPAGKVPALVLDGELLTENLAILYRIASLAPAAGLLPSGLEETSRTLSLMAWFGSTVHILRRQIRMPLRFTPDADAQAKLVEAGRPKMWEALLEMEARLGEREWFGGRAFGVADGYALVFYGWGLNDGFPMEELEKLTTWKDRMLSRPAVLHAIRNDAGVLHDKLEAAA</sequence>
<dbReference type="Proteomes" id="UP001057520">
    <property type="component" value="Chromosome"/>
</dbReference>
<dbReference type="SUPFAM" id="SSF52833">
    <property type="entry name" value="Thioredoxin-like"/>
    <property type="match status" value="1"/>
</dbReference>
<dbReference type="PROSITE" id="PS50404">
    <property type="entry name" value="GST_NTER"/>
    <property type="match status" value="1"/>
</dbReference>
<name>A0ABY4ZS70_9CAUL</name>
<dbReference type="SFLD" id="SFLDG01150">
    <property type="entry name" value="Main.1:_Beta-like"/>
    <property type="match status" value="1"/>
</dbReference>
<dbReference type="Gene3D" id="3.40.30.10">
    <property type="entry name" value="Glutaredoxin"/>
    <property type="match status" value="1"/>
</dbReference>
<evidence type="ECO:0000313" key="5">
    <source>
        <dbReference type="Proteomes" id="UP001057520"/>
    </source>
</evidence>
<dbReference type="CDD" id="cd03057">
    <property type="entry name" value="GST_N_Beta"/>
    <property type="match status" value="1"/>
</dbReference>
<dbReference type="InterPro" id="IPR010987">
    <property type="entry name" value="Glutathione-S-Trfase_C-like"/>
</dbReference>
<protein>
    <submittedName>
        <fullName evidence="4">Glutathione S-transferase family protein</fullName>
    </submittedName>
</protein>
<dbReference type="Gene3D" id="1.20.1050.10">
    <property type="match status" value="1"/>
</dbReference>
<reference evidence="4 5" key="1">
    <citation type="submission" date="2022-04" db="EMBL/GenBank/DDBJ databases">
        <title>Genome sequence of soybean root-associated Caulobacter segnis RL271.</title>
        <authorList>
            <person name="Longley R."/>
            <person name="Bonito G."/>
            <person name="Trigodet F."/>
            <person name="Crosson S."/>
            <person name="Fiebig A."/>
        </authorList>
    </citation>
    <scope>NUCLEOTIDE SEQUENCE [LARGE SCALE GENOMIC DNA]</scope>
    <source>
        <strain evidence="4 5">RL271</strain>
    </source>
</reference>
<evidence type="ECO:0000259" key="2">
    <source>
        <dbReference type="PROSITE" id="PS50404"/>
    </source>
</evidence>
<keyword evidence="5" id="KW-1185">Reference proteome</keyword>
<dbReference type="PANTHER" id="PTHR44051">
    <property type="entry name" value="GLUTATHIONE S-TRANSFERASE-RELATED"/>
    <property type="match status" value="1"/>
</dbReference>
<comment type="similarity">
    <text evidence="1">Belongs to the GST superfamily.</text>
</comment>
<gene>
    <name evidence="4" type="ORF">MZV50_23305</name>
</gene>
<dbReference type="EMBL" id="CP096040">
    <property type="protein sequence ID" value="USQ95441.1"/>
    <property type="molecule type" value="Genomic_DNA"/>
</dbReference>
<dbReference type="PANTHER" id="PTHR44051:SF8">
    <property type="entry name" value="GLUTATHIONE S-TRANSFERASE GSTA"/>
    <property type="match status" value="1"/>
</dbReference>
<feature type="domain" description="GST N-terminal" evidence="2">
    <location>
        <begin position="1"/>
        <end position="79"/>
    </location>
</feature>